<reference evidence="4 5" key="1">
    <citation type="submission" date="2019-06" db="EMBL/GenBank/DDBJ databases">
        <title>Sequencing the genomes of 1000 actinobacteria strains.</title>
        <authorList>
            <person name="Klenk H.-P."/>
        </authorList>
    </citation>
    <scope>NUCLEOTIDE SEQUENCE [LARGE SCALE GENOMIC DNA]</scope>
    <source>
        <strain evidence="4 5">DSM 44826</strain>
    </source>
</reference>
<evidence type="ECO:0000259" key="3">
    <source>
        <dbReference type="Pfam" id="PF10756"/>
    </source>
</evidence>
<evidence type="ECO:0000313" key="4">
    <source>
        <dbReference type="EMBL" id="TWF99655.1"/>
    </source>
</evidence>
<feature type="domain" description="Low molecular weight protein antigen 6 PH" evidence="3">
    <location>
        <begin position="78"/>
        <end position="145"/>
    </location>
</feature>
<feature type="transmembrane region" description="Helical" evidence="2">
    <location>
        <begin position="59"/>
        <end position="77"/>
    </location>
</feature>
<protein>
    <submittedName>
        <fullName evidence="4">PH (Pleckstrin Homology) domain-containing protein</fullName>
    </submittedName>
</protein>
<name>A0A561UK00_9ACTN</name>
<accession>A0A561UK00</accession>
<keyword evidence="5" id="KW-1185">Reference proteome</keyword>
<evidence type="ECO:0000256" key="1">
    <source>
        <dbReference type="SAM" id="MobiDB-lite"/>
    </source>
</evidence>
<sequence length="220" mass="23735">MTESDGKPDPGRAAPKAESSYADQVFRSTPGMISGVLLLLVAGWLVVDAMVSSTGKTPWVALAAAPVFAFPVIAYTLRPSVQLGLDQLLVRNPLRTVVVPWAALDGLRAGYSAEVTAGGRTFQMWAVPVSLRQRNKANRRVAMDRVADPRQGPKPRRGAVPGAPDPNRAWSDQVVDIIREQAERNAVRPTAKGEVVVRWCWWVIAPTLAALAVLIVLIAV</sequence>
<comment type="caution">
    <text evidence="4">The sequence shown here is derived from an EMBL/GenBank/DDBJ whole genome shotgun (WGS) entry which is preliminary data.</text>
</comment>
<evidence type="ECO:0000256" key="2">
    <source>
        <dbReference type="SAM" id="Phobius"/>
    </source>
</evidence>
<gene>
    <name evidence="4" type="ORF">FHX73_113502</name>
</gene>
<dbReference type="AlphaFoldDB" id="A0A561UK00"/>
<feature type="transmembrane region" description="Helical" evidence="2">
    <location>
        <begin position="25"/>
        <end position="47"/>
    </location>
</feature>
<keyword evidence="2" id="KW-1133">Transmembrane helix</keyword>
<dbReference type="EMBL" id="VIWT01000001">
    <property type="protein sequence ID" value="TWF99655.1"/>
    <property type="molecule type" value="Genomic_DNA"/>
</dbReference>
<keyword evidence="2" id="KW-0472">Membrane</keyword>
<dbReference type="InterPro" id="IPR019692">
    <property type="entry name" value="CFP-6_PH"/>
</dbReference>
<dbReference type="Pfam" id="PF10756">
    <property type="entry name" value="bPH_6"/>
    <property type="match status" value="1"/>
</dbReference>
<evidence type="ECO:0000313" key="5">
    <source>
        <dbReference type="Proteomes" id="UP000317940"/>
    </source>
</evidence>
<proteinExistence type="predicted"/>
<dbReference type="RefSeq" id="WP_145905877.1">
    <property type="nucleotide sequence ID" value="NZ_BAAAMZ010000006.1"/>
</dbReference>
<feature type="transmembrane region" description="Helical" evidence="2">
    <location>
        <begin position="199"/>
        <end position="219"/>
    </location>
</feature>
<keyword evidence="2" id="KW-0812">Transmembrane</keyword>
<feature type="region of interest" description="Disordered" evidence="1">
    <location>
        <begin position="143"/>
        <end position="169"/>
    </location>
</feature>
<dbReference type="OrthoDB" id="4337405at2"/>
<dbReference type="Proteomes" id="UP000317940">
    <property type="component" value="Unassembled WGS sequence"/>
</dbReference>
<organism evidence="4 5">
    <name type="scientific">Kitasatospora viridis</name>
    <dbReference type="NCBI Taxonomy" id="281105"/>
    <lineage>
        <taxon>Bacteria</taxon>
        <taxon>Bacillati</taxon>
        <taxon>Actinomycetota</taxon>
        <taxon>Actinomycetes</taxon>
        <taxon>Kitasatosporales</taxon>
        <taxon>Streptomycetaceae</taxon>
        <taxon>Kitasatospora</taxon>
    </lineage>
</organism>